<keyword evidence="3" id="KW-1185">Reference proteome</keyword>
<gene>
    <name evidence="2" type="ORF">RHIMIDRAFT_109477</name>
    <name evidence="1" type="ORF">RHIMIDRAFT_98840</name>
</gene>
<dbReference type="Proteomes" id="UP000242254">
    <property type="component" value="Unassembled WGS sequence"/>
</dbReference>
<reference evidence="1 3" key="2">
    <citation type="journal article" date="2016" name="Proc. Natl. Acad. Sci. U.S.A.">
        <title>Lipid metabolic changes in an early divergent fungus govern the establishment of a mutualistic symbiosis with endobacteria.</title>
        <authorList>
            <person name="Lastovetsky O.A."/>
            <person name="Gaspar M.L."/>
            <person name="Mondo S.J."/>
            <person name="LaButti K.M."/>
            <person name="Sandor L."/>
            <person name="Grigoriev I.V."/>
            <person name="Henry S.A."/>
            <person name="Pawlowska T.E."/>
        </authorList>
    </citation>
    <scope>NUCLEOTIDE SEQUENCE [LARGE SCALE GENOMIC DNA]</scope>
    <source>
        <strain evidence="1 3">ATCC 52813</strain>
    </source>
</reference>
<organism evidence="1 3">
    <name type="scientific">Rhizopus microsporus ATCC 52813</name>
    <dbReference type="NCBI Taxonomy" id="1340429"/>
    <lineage>
        <taxon>Eukaryota</taxon>
        <taxon>Fungi</taxon>
        <taxon>Fungi incertae sedis</taxon>
        <taxon>Mucoromycota</taxon>
        <taxon>Mucoromycotina</taxon>
        <taxon>Mucoromycetes</taxon>
        <taxon>Mucorales</taxon>
        <taxon>Mucorineae</taxon>
        <taxon>Rhizopodaceae</taxon>
        <taxon>Rhizopus</taxon>
    </lineage>
</organism>
<dbReference type="AlphaFoldDB" id="A0A2G4SF64"/>
<dbReference type="EMBL" id="KZ303876">
    <property type="protein sequence ID" value="PHZ07415.1"/>
    <property type="molecule type" value="Genomic_DNA"/>
</dbReference>
<sequence length="82" mass="9651">MNYHVKLFLHLGWEHPNGTPHQLRTGNAACQFVNQHPHKHCKWGQRVDLWIPSRYESITAILLVQKTNFSPSLYKIKRMNTS</sequence>
<proteinExistence type="predicted"/>
<dbReference type="GeneID" id="35436208"/>
<accession>A0A2G4SF64</accession>
<protein>
    <submittedName>
        <fullName evidence="1">Uncharacterized protein</fullName>
    </submittedName>
</protein>
<evidence type="ECO:0000313" key="2">
    <source>
        <dbReference type="EMBL" id="PHZ15055.1"/>
    </source>
</evidence>
<dbReference type="RefSeq" id="XP_023468763.1">
    <property type="nucleotide sequence ID" value="XM_023605218.1"/>
</dbReference>
<dbReference type="EMBL" id="KZ303845">
    <property type="protein sequence ID" value="PHZ15055.1"/>
    <property type="molecule type" value="Genomic_DNA"/>
</dbReference>
<evidence type="ECO:0000313" key="1">
    <source>
        <dbReference type="EMBL" id="PHZ07415.1"/>
    </source>
</evidence>
<reference evidence="1" key="1">
    <citation type="submission" date="2014-05" db="EMBL/GenBank/DDBJ databases">
        <authorList>
            <consortium name="DOE Joint Genome Institute"/>
            <person name="Riley R."/>
            <person name="Mondo S.J."/>
            <person name="Sun H."/>
            <person name="Grigoriev I.V."/>
            <person name="Pawlowska A.T."/>
            <person name="Nordberg H.P."/>
            <person name="Cantor M.N."/>
            <person name="Hua S.X."/>
        </authorList>
    </citation>
    <scope>NUCLEOTIDE SEQUENCE</scope>
    <source>
        <strain evidence="1">ATCC 52813</strain>
    </source>
</reference>
<evidence type="ECO:0000313" key="3">
    <source>
        <dbReference type="Proteomes" id="UP000242254"/>
    </source>
</evidence>
<name>A0A2G4SF64_RHIZD</name>